<dbReference type="Pfam" id="PF01554">
    <property type="entry name" value="MatE"/>
    <property type="match status" value="1"/>
</dbReference>
<organism evidence="4">
    <name type="scientific">Chlamydomonas euryale</name>
    <dbReference type="NCBI Taxonomy" id="1486919"/>
    <lineage>
        <taxon>Eukaryota</taxon>
        <taxon>Viridiplantae</taxon>
        <taxon>Chlorophyta</taxon>
        <taxon>core chlorophytes</taxon>
        <taxon>Chlorophyceae</taxon>
        <taxon>CS clade</taxon>
        <taxon>Chlamydomonadales</taxon>
        <taxon>Chlamydomonadaceae</taxon>
        <taxon>Chlamydomonas</taxon>
    </lineage>
</organism>
<keyword evidence="3" id="KW-1133">Transmembrane helix</keyword>
<keyword evidence="3" id="KW-0472">Membrane</keyword>
<feature type="transmembrane region" description="Helical" evidence="3">
    <location>
        <begin position="142"/>
        <end position="164"/>
    </location>
</feature>
<evidence type="ECO:0000256" key="2">
    <source>
        <dbReference type="SAM" id="MobiDB-lite"/>
    </source>
</evidence>
<evidence type="ECO:0000256" key="1">
    <source>
        <dbReference type="ARBA" id="ARBA00010199"/>
    </source>
</evidence>
<dbReference type="PANTHER" id="PTHR11206">
    <property type="entry name" value="MULTIDRUG RESISTANCE PROTEIN"/>
    <property type="match status" value="1"/>
</dbReference>
<feature type="transmembrane region" description="Helical" evidence="3">
    <location>
        <begin position="114"/>
        <end position="135"/>
    </location>
</feature>
<feature type="transmembrane region" description="Helical" evidence="3">
    <location>
        <begin position="184"/>
        <end position="205"/>
    </location>
</feature>
<sequence>MVMISLDLWMYQVAVVMSGWLPNTAVALSVGGICTSMNAWAYMVPLGLGSAVNTLVGNTIGSGRGAEAKEAAFVGLLIAVVTVTFMVLSVATNARHFIGLVAMDPNVVALANHTVPVLCFLMFWDGLNAVLAGIMRGSGQQAVGALISFVAFVLCVPLCYFLGFQADPAVLATLPFVGGLQPVARVWLGIAIGGCAQTCLLLLYLSRFNWQAIADRAQEEENTPGEAQVKIGPEDGSGGAGALKPLPAPS</sequence>
<feature type="transmembrane region" description="Helical" evidence="3">
    <location>
        <begin position="72"/>
        <end position="94"/>
    </location>
</feature>
<dbReference type="GO" id="GO:0042910">
    <property type="term" value="F:xenobiotic transmembrane transporter activity"/>
    <property type="evidence" value="ECO:0007669"/>
    <property type="project" value="InterPro"/>
</dbReference>
<keyword evidence="3" id="KW-0812">Transmembrane</keyword>
<dbReference type="GO" id="GO:0016020">
    <property type="term" value="C:membrane"/>
    <property type="evidence" value="ECO:0007669"/>
    <property type="project" value="InterPro"/>
</dbReference>
<feature type="region of interest" description="Disordered" evidence="2">
    <location>
        <begin position="219"/>
        <end position="250"/>
    </location>
</feature>
<name>A0A7R9V131_9CHLO</name>
<dbReference type="GO" id="GO:0015297">
    <property type="term" value="F:antiporter activity"/>
    <property type="evidence" value="ECO:0007669"/>
    <property type="project" value="InterPro"/>
</dbReference>
<reference evidence="4" key="1">
    <citation type="submission" date="2021-01" db="EMBL/GenBank/DDBJ databases">
        <authorList>
            <person name="Corre E."/>
            <person name="Pelletier E."/>
            <person name="Niang G."/>
            <person name="Scheremetjew M."/>
            <person name="Finn R."/>
            <person name="Kale V."/>
            <person name="Holt S."/>
            <person name="Cochrane G."/>
            <person name="Meng A."/>
            <person name="Brown T."/>
            <person name="Cohen L."/>
        </authorList>
    </citation>
    <scope>NUCLEOTIDE SEQUENCE</scope>
    <source>
        <strain evidence="4">CCMP219</strain>
    </source>
</reference>
<accession>A0A7R9V131</accession>
<proteinExistence type="inferred from homology"/>
<evidence type="ECO:0000313" key="4">
    <source>
        <dbReference type="EMBL" id="CAD8280909.1"/>
    </source>
</evidence>
<comment type="similarity">
    <text evidence="1">Belongs to the multi antimicrobial extrusion (MATE) (TC 2.A.66.1) family.</text>
</comment>
<evidence type="ECO:0000256" key="3">
    <source>
        <dbReference type="SAM" id="Phobius"/>
    </source>
</evidence>
<dbReference type="EMBL" id="HBEC01001980">
    <property type="protein sequence ID" value="CAD8280909.1"/>
    <property type="molecule type" value="Transcribed_RNA"/>
</dbReference>
<dbReference type="InterPro" id="IPR002528">
    <property type="entry name" value="MATE_fam"/>
</dbReference>
<protein>
    <recommendedName>
        <fullName evidence="5">Multidrug and toxic compound extrusion protein</fullName>
    </recommendedName>
</protein>
<gene>
    <name evidence="4" type="ORF">CEUR00632_LOCUS944</name>
</gene>
<dbReference type="AlphaFoldDB" id="A0A7R9V131"/>
<feature type="transmembrane region" description="Helical" evidence="3">
    <location>
        <begin position="39"/>
        <end position="60"/>
    </location>
</feature>
<evidence type="ECO:0008006" key="5">
    <source>
        <dbReference type="Google" id="ProtNLM"/>
    </source>
</evidence>